<keyword evidence="3" id="KW-1185">Reference proteome</keyword>
<dbReference type="EMBL" id="PQIB02000007">
    <property type="protein sequence ID" value="RLN09675.1"/>
    <property type="molecule type" value="Genomic_DNA"/>
</dbReference>
<organism evidence="2 3">
    <name type="scientific">Panicum miliaceum</name>
    <name type="common">Proso millet</name>
    <name type="synonym">Broomcorn millet</name>
    <dbReference type="NCBI Taxonomy" id="4540"/>
    <lineage>
        <taxon>Eukaryota</taxon>
        <taxon>Viridiplantae</taxon>
        <taxon>Streptophyta</taxon>
        <taxon>Embryophyta</taxon>
        <taxon>Tracheophyta</taxon>
        <taxon>Spermatophyta</taxon>
        <taxon>Magnoliopsida</taxon>
        <taxon>Liliopsida</taxon>
        <taxon>Poales</taxon>
        <taxon>Poaceae</taxon>
        <taxon>PACMAD clade</taxon>
        <taxon>Panicoideae</taxon>
        <taxon>Panicodae</taxon>
        <taxon>Paniceae</taxon>
        <taxon>Panicinae</taxon>
        <taxon>Panicum</taxon>
        <taxon>Panicum sect. Panicum</taxon>
    </lineage>
</organism>
<accession>A0A3L6RVR7</accession>
<name>A0A3L6RVR7_PANMI</name>
<dbReference type="Proteomes" id="UP000275267">
    <property type="component" value="Unassembled WGS sequence"/>
</dbReference>
<evidence type="ECO:0000256" key="1">
    <source>
        <dbReference type="SAM" id="MobiDB-lite"/>
    </source>
</evidence>
<protein>
    <submittedName>
        <fullName evidence="2">Uncharacterized protein</fullName>
    </submittedName>
</protein>
<gene>
    <name evidence="2" type="ORF">C2845_PM11G20410</name>
</gene>
<dbReference type="AlphaFoldDB" id="A0A3L6RVR7"/>
<reference evidence="3" key="1">
    <citation type="journal article" date="2019" name="Nat. Commun.">
        <title>The genome of broomcorn millet.</title>
        <authorList>
            <person name="Zou C."/>
            <person name="Miki D."/>
            <person name="Li D."/>
            <person name="Tang Q."/>
            <person name="Xiao L."/>
            <person name="Rajput S."/>
            <person name="Deng P."/>
            <person name="Jia W."/>
            <person name="Huang R."/>
            <person name="Zhang M."/>
            <person name="Sun Y."/>
            <person name="Hu J."/>
            <person name="Fu X."/>
            <person name="Schnable P.S."/>
            <person name="Li F."/>
            <person name="Zhang H."/>
            <person name="Feng B."/>
            <person name="Zhu X."/>
            <person name="Liu R."/>
            <person name="Schnable J.C."/>
            <person name="Zhu J.-K."/>
            <person name="Zhang H."/>
        </authorList>
    </citation>
    <scope>NUCLEOTIDE SEQUENCE [LARGE SCALE GENOMIC DNA]</scope>
</reference>
<feature type="region of interest" description="Disordered" evidence="1">
    <location>
        <begin position="25"/>
        <end position="129"/>
    </location>
</feature>
<feature type="compositionally biased region" description="Acidic residues" evidence="1">
    <location>
        <begin position="31"/>
        <end position="47"/>
    </location>
</feature>
<feature type="compositionally biased region" description="Polar residues" evidence="1">
    <location>
        <begin position="89"/>
        <end position="111"/>
    </location>
</feature>
<sequence length="129" mass="14499">MERLFEMNKKLFDISFVVEEELYNQNYTEPAGDDDPGNDDDEADDLDGNLVGGNNMETDDSLTRPPSRDQPPTAGGSKFVDSKQKAKTVPTNEASQLDQFQSDQMVKSMSQKTEDRENPEITISNAKRF</sequence>
<comment type="caution">
    <text evidence="2">The sequence shown here is derived from an EMBL/GenBank/DDBJ whole genome shotgun (WGS) entry which is preliminary data.</text>
</comment>
<proteinExistence type="predicted"/>
<evidence type="ECO:0000313" key="2">
    <source>
        <dbReference type="EMBL" id="RLN09675.1"/>
    </source>
</evidence>
<evidence type="ECO:0000313" key="3">
    <source>
        <dbReference type="Proteomes" id="UP000275267"/>
    </source>
</evidence>